<comment type="caution">
    <text evidence="2">The sequence shown here is derived from an EMBL/GenBank/DDBJ whole genome shotgun (WGS) entry which is preliminary data.</text>
</comment>
<dbReference type="EMBL" id="BLXT01001263">
    <property type="protein sequence ID" value="GFN83907.1"/>
    <property type="molecule type" value="Genomic_DNA"/>
</dbReference>
<feature type="region of interest" description="Disordered" evidence="1">
    <location>
        <begin position="1"/>
        <end position="83"/>
    </location>
</feature>
<feature type="non-terminal residue" evidence="2">
    <location>
        <position position="1"/>
    </location>
</feature>
<reference evidence="2 3" key="1">
    <citation type="journal article" date="2021" name="Elife">
        <title>Chloroplast acquisition without the gene transfer in kleptoplastic sea slugs, Plakobranchus ocellatus.</title>
        <authorList>
            <person name="Maeda T."/>
            <person name="Takahashi S."/>
            <person name="Yoshida T."/>
            <person name="Shimamura S."/>
            <person name="Takaki Y."/>
            <person name="Nagai Y."/>
            <person name="Toyoda A."/>
            <person name="Suzuki Y."/>
            <person name="Arimoto A."/>
            <person name="Ishii H."/>
            <person name="Satoh N."/>
            <person name="Nishiyama T."/>
            <person name="Hasebe M."/>
            <person name="Maruyama T."/>
            <person name="Minagawa J."/>
            <person name="Obokata J."/>
            <person name="Shigenobu S."/>
        </authorList>
    </citation>
    <scope>NUCLEOTIDE SEQUENCE [LARGE SCALE GENOMIC DNA]</scope>
</reference>
<evidence type="ECO:0000313" key="3">
    <source>
        <dbReference type="Proteomes" id="UP000735302"/>
    </source>
</evidence>
<keyword evidence="3" id="KW-1185">Reference proteome</keyword>
<evidence type="ECO:0000256" key="1">
    <source>
        <dbReference type="SAM" id="MobiDB-lite"/>
    </source>
</evidence>
<organism evidence="2 3">
    <name type="scientific">Plakobranchus ocellatus</name>
    <dbReference type="NCBI Taxonomy" id="259542"/>
    <lineage>
        <taxon>Eukaryota</taxon>
        <taxon>Metazoa</taxon>
        <taxon>Spiralia</taxon>
        <taxon>Lophotrochozoa</taxon>
        <taxon>Mollusca</taxon>
        <taxon>Gastropoda</taxon>
        <taxon>Heterobranchia</taxon>
        <taxon>Euthyneura</taxon>
        <taxon>Panpulmonata</taxon>
        <taxon>Sacoglossa</taxon>
        <taxon>Placobranchoidea</taxon>
        <taxon>Plakobranchidae</taxon>
        <taxon>Plakobranchus</taxon>
    </lineage>
</organism>
<gene>
    <name evidence="2" type="ORF">PoB_001041300</name>
</gene>
<accession>A0AAV3YNJ0</accession>
<dbReference type="Proteomes" id="UP000735302">
    <property type="component" value="Unassembled WGS sequence"/>
</dbReference>
<evidence type="ECO:0000313" key="2">
    <source>
        <dbReference type="EMBL" id="GFN83907.1"/>
    </source>
</evidence>
<protein>
    <submittedName>
        <fullName evidence="2">Uncharacterized protein</fullName>
    </submittedName>
</protein>
<proteinExistence type="predicted"/>
<dbReference type="AlphaFoldDB" id="A0AAV3YNJ0"/>
<sequence length="83" mass="8892">DSPPQKTPKKRNKSGDVSGSEGTLTPAKPSRRGRRRSLSGGGVHSSSDNIEYARQRNVIQSKHLDQPLSVDVGDTSGSFSELT</sequence>
<name>A0AAV3YNJ0_9GAST</name>